<feature type="binding site" evidence="11">
    <location>
        <position position="374"/>
    </location>
    <ligand>
        <name>Zn(2+)</name>
        <dbReference type="ChEBI" id="CHEBI:29105"/>
        <label>2</label>
    </ligand>
</feature>
<name>A0A1Y4LM91_9FIRM</name>
<protein>
    <recommendedName>
        <fullName evidence="9">Peptidase T</fullName>
        <ecNumber evidence="9">3.4.11.4</ecNumber>
    </recommendedName>
</protein>
<feature type="binding site" evidence="11">
    <location>
        <position position="193"/>
    </location>
    <ligand>
        <name>Zn(2+)</name>
        <dbReference type="ChEBI" id="CHEBI:29105"/>
        <label>1</label>
    </ligand>
</feature>
<dbReference type="Pfam" id="PF01546">
    <property type="entry name" value="Peptidase_M20"/>
    <property type="match status" value="1"/>
</dbReference>
<comment type="cofactor">
    <cofactor evidence="11">
        <name>Zn(2+)</name>
        <dbReference type="ChEBI" id="CHEBI:29105"/>
    </cofactor>
    <text evidence="11">Binds 2 Zn(2+) ions per subunit.</text>
</comment>
<evidence type="ECO:0000256" key="3">
    <source>
        <dbReference type="ARBA" id="ARBA00022438"/>
    </source>
</evidence>
<dbReference type="RefSeq" id="WP_087159017.1">
    <property type="nucleotide sequence ID" value="NZ_NFKM01000019.1"/>
</dbReference>
<evidence type="ECO:0000256" key="7">
    <source>
        <dbReference type="ARBA" id="ARBA00022833"/>
    </source>
</evidence>
<dbReference type="Proteomes" id="UP000195447">
    <property type="component" value="Unassembled WGS sequence"/>
</dbReference>
<evidence type="ECO:0000256" key="2">
    <source>
        <dbReference type="ARBA" id="ARBA00009692"/>
    </source>
</evidence>
<keyword evidence="7 11" id="KW-0862">Zinc</keyword>
<keyword evidence="6" id="KW-0378">Hydrolase</keyword>
<comment type="similarity">
    <text evidence="2">Belongs to the peptidase M20B family.</text>
</comment>
<evidence type="ECO:0000256" key="9">
    <source>
        <dbReference type="NCBIfam" id="TIGR01882"/>
    </source>
</evidence>
<dbReference type="NCBIfam" id="NF009920">
    <property type="entry name" value="PRK13381.1"/>
    <property type="match status" value="1"/>
</dbReference>
<feature type="active site" description="Proton acceptor" evidence="10">
    <location>
        <position position="170"/>
    </location>
</feature>
<evidence type="ECO:0000256" key="11">
    <source>
        <dbReference type="PIRSR" id="PIRSR037215-2"/>
    </source>
</evidence>
<dbReference type="GO" id="GO:0006508">
    <property type="term" value="P:proteolysis"/>
    <property type="evidence" value="ECO:0007669"/>
    <property type="project" value="UniProtKB-UniRule"/>
</dbReference>
<evidence type="ECO:0000256" key="4">
    <source>
        <dbReference type="ARBA" id="ARBA00022670"/>
    </source>
</evidence>
<evidence type="ECO:0000256" key="10">
    <source>
        <dbReference type="PIRSR" id="PIRSR037215-1"/>
    </source>
</evidence>
<evidence type="ECO:0000256" key="5">
    <source>
        <dbReference type="ARBA" id="ARBA00022723"/>
    </source>
</evidence>
<keyword evidence="5 11" id="KW-0479">Metal-binding</keyword>
<dbReference type="AlphaFoldDB" id="A0A1Y4LM91"/>
<evidence type="ECO:0000259" key="12">
    <source>
        <dbReference type="Pfam" id="PF07687"/>
    </source>
</evidence>
<dbReference type="PANTHER" id="PTHR42994:SF1">
    <property type="entry name" value="PEPTIDASE T"/>
    <property type="match status" value="1"/>
</dbReference>
<organism evidence="13 14">
    <name type="scientific">Faecalitalea cylindroides</name>
    <dbReference type="NCBI Taxonomy" id="39483"/>
    <lineage>
        <taxon>Bacteria</taxon>
        <taxon>Bacillati</taxon>
        <taxon>Bacillota</taxon>
        <taxon>Erysipelotrichia</taxon>
        <taxon>Erysipelotrichales</taxon>
        <taxon>Erysipelotrichaceae</taxon>
        <taxon>Faecalitalea</taxon>
    </lineage>
</organism>
<dbReference type="Pfam" id="PF07687">
    <property type="entry name" value="M20_dimer"/>
    <property type="match status" value="1"/>
</dbReference>
<keyword evidence="4" id="KW-0645">Protease</keyword>
<dbReference type="EC" id="3.4.11.4" evidence="9"/>
<gene>
    <name evidence="13" type="ORF">B5F14_08675</name>
</gene>
<comment type="catalytic activity">
    <reaction evidence="1">
        <text>Release of the N-terminal residue from a tripeptide.</text>
        <dbReference type="EC" id="3.4.11.4"/>
    </reaction>
</comment>
<dbReference type="InterPro" id="IPR001261">
    <property type="entry name" value="ArgE/DapE_CS"/>
</dbReference>
<dbReference type="InterPro" id="IPR002933">
    <property type="entry name" value="Peptidase_M20"/>
</dbReference>
<dbReference type="InterPro" id="IPR036264">
    <property type="entry name" value="Bact_exopeptidase_dim_dom"/>
</dbReference>
<feature type="binding site" evidence="11">
    <location>
        <position position="137"/>
    </location>
    <ligand>
        <name>Zn(2+)</name>
        <dbReference type="ChEBI" id="CHEBI:29105"/>
        <label>2</label>
    </ligand>
</feature>
<dbReference type="Gene3D" id="3.40.630.10">
    <property type="entry name" value="Zn peptidases"/>
    <property type="match status" value="1"/>
</dbReference>
<keyword evidence="14" id="KW-1185">Reference proteome</keyword>
<dbReference type="NCBIfam" id="TIGR01882">
    <property type="entry name" value="peptidase-T"/>
    <property type="match status" value="1"/>
</dbReference>
<comment type="caution">
    <text evidence="13">The sequence shown here is derived from an EMBL/GenBank/DDBJ whole genome shotgun (WGS) entry which is preliminary data.</text>
</comment>
<dbReference type="NCBIfam" id="NF003976">
    <property type="entry name" value="PRK05469.1"/>
    <property type="match status" value="1"/>
</dbReference>
<evidence type="ECO:0000256" key="1">
    <source>
        <dbReference type="ARBA" id="ARBA00000870"/>
    </source>
</evidence>
<dbReference type="PANTHER" id="PTHR42994">
    <property type="entry name" value="PEPTIDASE T"/>
    <property type="match status" value="1"/>
</dbReference>
<evidence type="ECO:0000313" key="14">
    <source>
        <dbReference type="Proteomes" id="UP000195447"/>
    </source>
</evidence>
<sequence>MKIKERFLKYVSINTQADEDSSSVPSSVCQLDLARILAQECKEIGFDEVQLDESGIVYATLFSTDDTKDAIGFLAHMDTACELSGKDVKPRIIENYQGEVIQLNDHYSMSKEMYPALATCISEDLIVTDGTTLLGGDDKAGIAIIMSALEKVIKEKIPHGKIMVAFTCDEEVGRGTDTFDLDRFDVDYAYTIDGGEVECVDYENFNAAKAHIEIVGSSIHPGDAKDKMINAGLLAVEFASRFPKEQIPSKTEGREGFYHLTNLQGDVELATLDYILREHDEDKFKAQKDFVTDLVDEFNQKYDGRFQLEIKDQYKNMYSYIKHDMRCVDKAKQAIEMAGIKPVSNPVRGGTDGAMLSEKGLLTPNLGTGSFNHHGRYEFASIQKMEKMVDIVINIIKY</sequence>
<evidence type="ECO:0000313" key="13">
    <source>
        <dbReference type="EMBL" id="OUP57824.1"/>
    </source>
</evidence>
<evidence type="ECO:0000256" key="8">
    <source>
        <dbReference type="ARBA" id="ARBA00023049"/>
    </source>
</evidence>
<reference evidence="14" key="1">
    <citation type="submission" date="2017-04" db="EMBL/GenBank/DDBJ databases">
        <title>Function of individual gut microbiota members based on whole genome sequencing of pure cultures obtained from chicken caecum.</title>
        <authorList>
            <person name="Medvecky M."/>
            <person name="Cejkova D."/>
            <person name="Polansky O."/>
            <person name="Karasova D."/>
            <person name="Kubasova T."/>
            <person name="Cizek A."/>
            <person name="Rychlik I."/>
        </authorList>
    </citation>
    <scope>NUCLEOTIDE SEQUENCE [LARGE SCALE GENOMIC DNA]</scope>
    <source>
        <strain evidence="14">An178</strain>
    </source>
</reference>
<dbReference type="Gene3D" id="3.30.70.360">
    <property type="match status" value="1"/>
</dbReference>
<dbReference type="GO" id="GO:0006518">
    <property type="term" value="P:peptide metabolic process"/>
    <property type="evidence" value="ECO:0007669"/>
    <property type="project" value="InterPro"/>
</dbReference>
<feature type="binding site" evidence="11">
    <location>
        <position position="137"/>
    </location>
    <ligand>
        <name>Zn(2+)</name>
        <dbReference type="ChEBI" id="CHEBI:29105"/>
        <label>1</label>
    </ligand>
</feature>
<feature type="active site" evidence="10">
    <location>
        <position position="78"/>
    </location>
</feature>
<dbReference type="SUPFAM" id="SSF53187">
    <property type="entry name" value="Zn-dependent exopeptidases"/>
    <property type="match status" value="1"/>
</dbReference>
<dbReference type="CDD" id="cd03892">
    <property type="entry name" value="M20_peptT"/>
    <property type="match status" value="1"/>
</dbReference>
<dbReference type="GO" id="GO:0008237">
    <property type="term" value="F:metallopeptidase activity"/>
    <property type="evidence" value="ECO:0007669"/>
    <property type="project" value="UniProtKB-KW"/>
</dbReference>
<dbReference type="InterPro" id="IPR011650">
    <property type="entry name" value="Peptidase_M20_dimer"/>
</dbReference>
<dbReference type="PIRSF" id="PIRSF037215">
    <property type="entry name" value="Peptidase_M20B"/>
    <property type="match status" value="1"/>
</dbReference>
<feature type="binding site" evidence="11">
    <location>
        <position position="76"/>
    </location>
    <ligand>
        <name>Zn(2+)</name>
        <dbReference type="ChEBI" id="CHEBI:29105"/>
        <label>1</label>
    </ligand>
</feature>
<dbReference type="PROSITE" id="PS00758">
    <property type="entry name" value="ARGE_DAPE_CPG2_1"/>
    <property type="match status" value="1"/>
</dbReference>
<dbReference type="InterPro" id="IPR010161">
    <property type="entry name" value="Peptidase_M20B"/>
</dbReference>
<proteinExistence type="inferred from homology"/>
<dbReference type="SUPFAM" id="SSF55031">
    <property type="entry name" value="Bacterial exopeptidase dimerisation domain"/>
    <property type="match status" value="1"/>
</dbReference>
<dbReference type="GO" id="GO:0008270">
    <property type="term" value="F:zinc ion binding"/>
    <property type="evidence" value="ECO:0007669"/>
    <property type="project" value="InterPro"/>
</dbReference>
<feature type="domain" description="Peptidase M20 dimerisation" evidence="12">
    <location>
        <begin position="202"/>
        <end position="302"/>
    </location>
</feature>
<dbReference type="EMBL" id="NFKM01000019">
    <property type="protein sequence ID" value="OUP57824.1"/>
    <property type="molecule type" value="Genomic_DNA"/>
</dbReference>
<dbReference type="GO" id="GO:0045148">
    <property type="term" value="F:tripeptide aminopeptidase activity"/>
    <property type="evidence" value="ECO:0007669"/>
    <property type="project" value="UniProtKB-UniRule"/>
</dbReference>
<feature type="binding site" evidence="11">
    <location>
        <position position="171"/>
    </location>
    <ligand>
        <name>Zn(2+)</name>
        <dbReference type="ChEBI" id="CHEBI:29105"/>
        <label>2</label>
    </ligand>
</feature>
<accession>A0A1Y4LM91</accession>
<keyword evidence="3" id="KW-0031">Aminopeptidase</keyword>
<keyword evidence="8" id="KW-0482">Metalloprotease</keyword>
<evidence type="ECO:0000256" key="6">
    <source>
        <dbReference type="ARBA" id="ARBA00022801"/>
    </source>
</evidence>